<name>A0A418YEI8_9GAMM</name>
<keyword evidence="1" id="KW-0812">Transmembrane</keyword>
<dbReference type="Proteomes" id="UP000283255">
    <property type="component" value="Unassembled WGS sequence"/>
</dbReference>
<dbReference type="RefSeq" id="WP_119910718.1">
    <property type="nucleotide sequence ID" value="NZ_QZCH01000012.1"/>
</dbReference>
<dbReference type="OrthoDB" id="9986216at2"/>
<keyword evidence="1" id="KW-0472">Membrane</keyword>
<reference evidence="2 3" key="1">
    <citation type="submission" date="2018-09" db="EMBL/GenBank/DDBJ databases">
        <authorList>
            <person name="Wang F."/>
        </authorList>
    </citation>
    <scope>NUCLEOTIDE SEQUENCE [LARGE SCALE GENOMIC DNA]</scope>
    <source>
        <strain evidence="2 3">PLHSC7-2</strain>
    </source>
</reference>
<dbReference type="AlphaFoldDB" id="A0A418YEI8"/>
<gene>
    <name evidence="2" type="ORF">D1Z90_10540</name>
</gene>
<dbReference type="EMBL" id="QZCH01000012">
    <property type="protein sequence ID" value="RJG47565.1"/>
    <property type="molecule type" value="Genomic_DNA"/>
</dbReference>
<feature type="transmembrane region" description="Helical" evidence="1">
    <location>
        <begin position="81"/>
        <end position="110"/>
    </location>
</feature>
<keyword evidence="1" id="KW-1133">Transmembrane helix</keyword>
<evidence type="ECO:0000313" key="2">
    <source>
        <dbReference type="EMBL" id="RJG47565.1"/>
    </source>
</evidence>
<comment type="caution">
    <text evidence="2">The sequence shown here is derived from an EMBL/GenBank/DDBJ whole genome shotgun (WGS) entry which is preliminary data.</text>
</comment>
<evidence type="ECO:0000256" key="1">
    <source>
        <dbReference type="SAM" id="Phobius"/>
    </source>
</evidence>
<organism evidence="2 3">
    <name type="scientific">Motilimonas pumila</name>
    <dbReference type="NCBI Taxonomy" id="2303987"/>
    <lineage>
        <taxon>Bacteria</taxon>
        <taxon>Pseudomonadati</taxon>
        <taxon>Pseudomonadota</taxon>
        <taxon>Gammaproteobacteria</taxon>
        <taxon>Alteromonadales</taxon>
        <taxon>Alteromonadales genera incertae sedis</taxon>
        <taxon>Motilimonas</taxon>
    </lineage>
</organism>
<protein>
    <submittedName>
        <fullName evidence="2">Uncharacterized protein</fullName>
    </submittedName>
</protein>
<reference evidence="2 3" key="2">
    <citation type="submission" date="2019-01" db="EMBL/GenBank/DDBJ databases">
        <title>Motilimonas pumilus sp. nov., isolated from the gut of sea cucumber (Apostichopus japonicus).</title>
        <authorList>
            <person name="Wang F.-Q."/>
            <person name="Ren L.-H."/>
            <person name="Lin Y.-W."/>
            <person name="Sun G.-H."/>
            <person name="Du Z.-J."/>
            <person name="Zhao J.-X."/>
            <person name="Liu X.-J."/>
            <person name="Liu L.-J."/>
        </authorList>
    </citation>
    <scope>NUCLEOTIDE SEQUENCE [LARGE SCALE GENOMIC DNA]</scope>
    <source>
        <strain evidence="2 3">PLHSC7-2</strain>
    </source>
</reference>
<evidence type="ECO:0000313" key="3">
    <source>
        <dbReference type="Proteomes" id="UP000283255"/>
    </source>
</evidence>
<proteinExistence type="predicted"/>
<keyword evidence="3" id="KW-1185">Reference proteome</keyword>
<sequence>MSKNIKRSRTRHKNCYCSLWQTSPDTLTQQGVKPGYCGICSLCGEQGHLRHAPGFHPYTDAWCDSCFKAQSMVNGLQCLSVPLAICSLLFSLYWLLGLCVGVFVFTYALINYKTHWIRKIAGVLP</sequence>
<accession>A0A418YEI8</accession>